<feature type="domain" description="DUF7580" evidence="2">
    <location>
        <begin position="389"/>
        <end position="546"/>
    </location>
</feature>
<dbReference type="Proteomes" id="UP001305779">
    <property type="component" value="Unassembled WGS sequence"/>
</dbReference>
<evidence type="ECO:0000256" key="1">
    <source>
        <dbReference type="SAM" id="SignalP"/>
    </source>
</evidence>
<feature type="chain" id="PRO_5047127691" description="DUF7580 domain-containing protein" evidence="1">
    <location>
        <begin position="21"/>
        <end position="581"/>
    </location>
</feature>
<dbReference type="PANTHER" id="PTHR35186">
    <property type="entry name" value="ANK_REP_REGION DOMAIN-CONTAINING PROTEIN"/>
    <property type="match status" value="1"/>
</dbReference>
<feature type="signal peptide" evidence="1">
    <location>
        <begin position="1"/>
        <end position="20"/>
    </location>
</feature>
<organism evidence="3 4">
    <name type="scientific">Zasmidium cellare</name>
    <name type="common">Wine cellar mold</name>
    <name type="synonym">Racodium cellare</name>
    <dbReference type="NCBI Taxonomy" id="395010"/>
    <lineage>
        <taxon>Eukaryota</taxon>
        <taxon>Fungi</taxon>
        <taxon>Dikarya</taxon>
        <taxon>Ascomycota</taxon>
        <taxon>Pezizomycotina</taxon>
        <taxon>Dothideomycetes</taxon>
        <taxon>Dothideomycetidae</taxon>
        <taxon>Mycosphaerellales</taxon>
        <taxon>Mycosphaerellaceae</taxon>
        <taxon>Zasmidium</taxon>
    </lineage>
</organism>
<protein>
    <recommendedName>
        <fullName evidence="2">DUF7580 domain-containing protein</fullName>
    </recommendedName>
</protein>
<reference evidence="3 4" key="1">
    <citation type="journal article" date="2023" name="G3 (Bethesda)">
        <title>A chromosome-level genome assembly of Zasmidium syzygii isolated from banana leaves.</title>
        <authorList>
            <person name="van Westerhoven A.C."/>
            <person name="Mehrabi R."/>
            <person name="Talebi R."/>
            <person name="Steentjes M.B.F."/>
            <person name="Corcolon B."/>
            <person name="Chong P.A."/>
            <person name="Kema G.H.J."/>
            <person name="Seidl M.F."/>
        </authorList>
    </citation>
    <scope>NUCLEOTIDE SEQUENCE [LARGE SCALE GENOMIC DNA]</scope>
    <source>
        <strain evidence="3 4">P124</strain>
    </source>
</reference>
<evidence type="ECO:0000313" key="4">
    <source>
        <dbReference type="Proteomes" id="UP001305779"/>
    </source>
</evidence>
<gene>
    <name evidence="3" type="ORF">PRZ48_006831</name>
</gene>
<proteinExistence type="predicted"/>
<comment type="caution">
    <text evidence="3">The sequence shown here is derived from an EMBL/GenBank/DDBJ whole genome shotgun (WGS) entry which is preliminary data.</text>
</comment>
<evidence type="ECO:0000313" key="3">
    <source>
        <dbReference type="EMBL" id="KAK4501025.1"/>
    </source>
</evidence>
<dbReference type="InterPro" id="IPR056002">
    <property type="entry name" value="DUF7580"/>
</dbReference>
<keyword evidence="4" id="KW-1185">Reference proteome</keyword>
<name>A0ABR0EIH6_ZASCE</name>
<dbReference type="EMBL" id="JAXOVC010000005">
    <property type="protein sequence ID" value="KAK4501025.1"/>
    <property type="molecule type" value="Genomic_DNA"/>
</dbReference>
<sequence length="581" mass="64612">MSGIEVVGLVLGAFPLVISAMEHYEDVKKVSTTWWRIKRAHKKDLGRVKDCHLKFKLNLKELLLPLVLDGVVNKGEYESLLASPGGDGWREEHVEDALEERLAECHTRYVEILGELIETMGKLSKECRVEDADFQEALRRKGEKPASTTPNQQAQADLMIRANISFEAKRVKYSFSGAKREDLLKEIEGYNARLQDVLASNDRISALSQHSKTPAPKKMNNRSINFWKHAASIFRILDNLWNCTCRSKAQLWLQHRTISDVDMKMQLHLCHGKQSMQITDVPPTLQIPSSKAFTKESTSSVVIRSSASPVAGKANRSANSSTMTIVKQSVHSAALSSSMPPLDLQTQGLCNACSTVHGSSQTGLCLGTISEGDHDYAIFPAVEPVTVPHTATLADLLHPQSVGKLTRVQRYGIALTLASSHMQLHSTPWIKEYWTAEDVCFPTSPGNSSTKALHGEPYILAHFDSIPANCSPLKKDRSFSTLGIVLLELCFGTRLEDHHLWSNPAFSAGKADPMIRQAVACEWLEDVQGEAGEDYATAVNWTLRQAPIVIKDDKWRADFASNVVQPLQRYYEYLNPRTGNP</sequence>
<dbReference type="Pfam" id="PF24476">
    <property type="entry name" value="DUF7580"/>
    <property type="match status" value="1"/>
</dbReference>
<evidence type="ECO:0000259" key="2">
    <source>
        <dbReference type="Pfam" id="PF24476"/>
    </source>
</evidence>
<accession>A0ABR0EIH6</accession>
<keyword evidence="1" id="KW-0732">Signal</keyword>
<dbReference type="PANTHER" id="PTHR35186:SF4">
    <property type="entry name" value="PRION-INHIBITION AND PROPAGATION HELO DOMAIN-CONTAINING PROTEIN"/>
    <property type="match status" value="1"/>
</dbReference>